<keyword evidence="3" id="KW-0614">Plasmid</keyword>
<dbReference type="AlphaFoldDB" id="V5YP30"/>
<feature type="signal peptide" evidence="2">
    <location>
        <begin position="1"/>
        <end position="22"/>
    </location>
</feature>
<accession>V5YP30</accession>
<keyword evidence="2" id="KW-0732">Signal</keyword>
<protein>
    <submittedName>
        <fullName evidence="3">Uncharacterized protein</fullName>
    </submittedName>
</protein>
<evidence type="ECO:0000313" key="3">
    <source>
        <dbReference type="EMBL" id="BAO19063.1"/>
    </source>
</evidence>
<reference evidence="3" key="1">
    <citation type="journal article" date="2014" name="Microbiology">
        <title>A 2,4-dichlorophenoxyacetic acid degradation plasmid pM7012 discloses distribution of an unclassified megaplasmid group across bacterial species.</title>
        <authorList>
            <person name="Sakai Y."/>
            <person name="Ogawa N."/>
            <person name="Shimomura Y."/>
            <person name="Fujii T."/>
        </authorList>
    </citation>
    <scope>NUCLEOTIDE SEQUENCE</scope>
    <source>
        <strain evidence="3">M701</strain>
    </source>
</reference>
<feature type="chain" id="PRO_5004743132" evidence="2">
    <location>
        <begin position="23"/>
        <end position="155"/>
    </location>
</feature>
<proteinExistence type="predicted"/>
<sequence>MKKIITFALASFLFGAFQSAHALDLMATSSDPVVTQDKFRKVIQDTLPPQVAALDNNYRLSAVLETSDYQNGEHFYFYSVELLRKVIEEKTGKTYWAMTSGLRSHGLTHGGDELLDHVRSTMKAAQMSFRLDQPQDIPHKSPVMLPAPSAPGHSG</sequence>
<reference evidence="3" key="2">
    <citation type="submission" date="2024-06" db="EMBL/GenBank/DDBJ databases">
        <authorList>
            <person name="Sakai Y."/>
            <person name="Fujii T."/>
        </authorList>
    </citation>
    <scope>NUCLEOTIDE SEQUENCE</scope>
    <source>
        <strain evidence="3">M701</strain>
        <plasmid evidence="3">pM7012</plasmid>
    </source>
</reference>
<evidence type="ECO:0000256" key="1">
    <source>
        <dbReference type="SAM" id="MobiDB-lite"/>
    </source>
</evidence>
<name>V5YP30_9BURK</name>
<dbReference type="EMBL" id="AB853026">
    <property type="protein sequence ID" value="BAO19063.1"/>
    <property type="molecule type" value="Genomic_DNA"/>
</dbReference>
<organism evidence="3">
    <name type="scientific">Burkholderia sp. M701</name>
    <dbReference type="NCBI Taxonomy" id="326454"/>
    <lineage>
        <taxon>Bacteria</taxon>
        <taxon>Pseudomonadati</taxon>
        <taxon>Pseudomonadota</taxon>
        <taxon>Betaproteobacteria</taxon>
        <taxon>Burkholderiales</taxon>
        <taxon>Burkholderiaceae</taxon>
        <taxon>Burkholderia</taxon>
    </lineage>
</organism>
<geneLocation type="plasmid" evidence="3">
    <name>pM7012</name>
</geneLocation>
<dbReference type="RefSeq" id="WP_023842606.1">
    <property type="nucleotide sequence ID" value="NC_022995.1"/>
</dbReference>
<feature type="region of interest" description="Disordered" evidence="1">
    <location>
        <begin position="133"/>
        <end position="155"/>
    </location>
</feature>
<evidence type="ECO:0000256" key="2">
    <source>
        <dbReference type="SAM" id="SignalP"/>
    </source>
</evidence>